<dbReference type="GO" id="GO:0004497">
    <property type="term" value="F:monooxygenase activity"/>
    <property type="evidence" value="ECO:0007669"/>
    <property type="project" value="InterPro"/>
</dbReference>
<dbReference type="Proteomes" id="UP000431826">
    <property type="component" value="Unassembled WGS sequence"/>
</dbReference>
<dbReference type="EMBL" id="BLIR01000003">
    <property type="protein sequence ID" value="GFE41598.1"/>
    <property type="molecule type" value="Genomic_DNA"/>
</dbReference>
<dbReference type="GO" id="GO:0020037">
    <property type="term" value="F:heme binding"/>
    <property type="evidence" value="ECO:0007669"/>
    <property type="project" value="InterPro"/>
</dbReference>
<comment type="caution">
    <text evidence="1">The sequence shown here is derived from an EMBL/GenBank/DDBJ whole genome shotgun (WGS) entry which is preliminary data.</text>
</comment>
<reference evidence="1 2" key="1">
    <citation type="submission" date="2019-12" db="EMBL/GenBank/DDBJ databases">
        <title>Whole genome shotgun sequence of Streptomyces tubercidicus NBRC 13090.</title>
        <authorList>
            <person name="Ichikawa N."/>
            <person name="Kimura A."/>
            <person name="Kitahashi Y."/>
            <person name="Komaki H."/>
            <person name="Tamura T."/>
        </authorList>
    </citation>
    <scope>NUCLEOTIDE SEQUENCE [LARGE SCALE GENOMIC DNA]</scope>
    <source>
        <strain evidence="1 2">NBRC 13090</strain>
    </source>
</reference>
<dbReference type="InterPro" id="IPR036396">
    <property type="entry name" value="Cyt_P450_sf"/>
</dbReference>
<accession>A0A640UZG7</accession>
<evidence type="ECO:0000313" key="1">
    <source>
        <dbReference type="EMBL" id="GFE41598.1"/>
    </source>
</evidence>
<protein>
    <recommendedName>
        <fullName evidence="3">Cytochrome P450</fullName>
    </recommendedName>
</protein>
<organism evidence="1 2">
    <name type="scientific">Streptomyces tubercidicus</name>
    <dbReference type="NCBI Taxonomy" id="47759"/>
    <lineage>
        <taxon>Bacteria</taxon>
        <taxon>Bacillati</taxon>
        <taxon>Actinomycetota</taxon>
        <taxon>Actinomycetes</taxon>
        <taxon>Kitasatosporales</taxon>
        <taxon>Streptomycetaceae</taxon>
        <taxon>Streptomyces</taxon>
    </lineage>
</organism>
<dbReference type="GO" id="GO:0005506">
    <property type="term" value="F:iron ion binding"/>
    <property type="evidence" value="ECO:0007669"/>
    <property type="project" value="InterPro"/>
</dbReference>
<dbReference type="AlphaFoldDB" id="A0A640UZG7"/>
<dbReference type="GO" id="GO:0016705">
    <property type="term" value="F:oxidoreductase activity, acting on paired donors, with incorporation or reduction of molecular oxygen"/>
    <property type="evidence" value="ECO:0007669"/>
    <property type="project" value="InterPro"/>
</dbReference>
<sequence length="115" mass="12669">MRSQTPGGPVFEAARGRQRQMRQYPPAYESAMEPSAEWVELRSKCPVASVSVPGGSEAKLLTRYDDVKELLADPRFTRPRTDHGSAESAFSVPMFGECTYPYTPNTPAGTKETPT</sequence>
<dbReference type="Gene3D" id="1.10.630.10">
    <property type="entry name" value="Cytochrome P450"/>
    <property type="match status" value="1"/>
</dbReference>
<name>A0A640UZG7_9ACTN</name>
<evidence type="ECO:0008006" key="3">
    <source>
        <dbReference type="Google" id="ProtNLM"/>
    </source>
</evidence>
<keyword evidence="2" id="KW-1185">Reference proteome</keyword>
<proteinExistence type="predicted"/>
<gene>
    <name evidence="1" type="ORF">Stube_62710</name>
</gene>
<evidence type="ECO:0000313" key="2">
    <source>
        <dbReference type="Proteomes" id="UP000431826"/>
    </source>
</evidence>